<protein>
    <submittedName>
        <fullName evidence="1">AAA domain-containing protein</fullName>
    </submittedName>
</protein>
<reference evidence="2" key="1">
    <citation type="submission" date="2017-08" db="EMBL/GenBank/DDBJ databases">
        <authorList>
            <person name="Varghese N."/>
            <person name="Submissions S."/>
        </authorList>
    </citation>
    <scope>NUCLEOTIDE SEQUENCE [LARGE SCALE GENOMIC DNA]</scope>
    <source>
        <strain evidence="2">DSM 4725</strain>
    </source>
</reference>
<evidence type="ECO:0000313" key="1">
    <source>
        <dbReference type="EMBL" id="SOC46161.1"/>
    </source>
</evidence>
<keyword evidence="2" id="KW-1185">Reference proteome</keyword>
<dbReference type="Gene3D" id="3.40.50.300">
    <property type="entry name" value="P-loop containing nucleotide triphosphate hydrolases"/>
    <property type="match status" value="1"/>
</dbReference>
<dbReference type="Pfam" id="PF13671">
    <property type="entry name" value="AAA_33"/>
    <property type="match status" value="1"/>
</dbReference>
<gene>
    <name evidence="1" type="ORF">SAMN05660748_0081</name>
</gene>
<dbReference type="Proteomes" id="UP000219435">
    <property type="component" value="Unassembled WGS sequence"/>
</dbReference>
<dbReference type="OrthoDB" id="9781848at2"/>
<name>A0A285V0V6_9ACTN</name>
<evidence type="ECO:0000313" key="2">
    <source>
        <dbReference type="Proteomes" id="UP000219435"/>
    </source>
</evidence>
<dbReference type="AlphaFoldDB" id="A0A285V0V6"/>
<proteinExistence type="predicted"/>
<accession>A0A285V0V6</accession>
<dbReference type="EMBL" id="OBQI01000001">
    <property type="protein sequence ID" value="SOC46161.1"/>
    <property type="molecule type" value="Genomic_DNA"/>
</dbReference>
<dbReference type="InterPro" id="IPR027417">
    <property type="entry name" value="P-loop_NTPase"/>
</dbReference>
<sequence length="194" mass="21454">MDGAPHLIVLRGNSASGKTTVATTLQRRLGRGTANIGQDHFRRVVLREHDTPDADNIGLIAHTIRYCTRVGYNVIAEGIFLAEHYREMLGEVLAEHRGPTHVFYLDVPLEETLRRHRTRPLGTEVSAGKLRDWYVQADTLGVPGEIVLDGTADLESTVELICARIGPVPTKTVAAGARFLQVQDRGRRADRGDR</sequence>
<organism evidence="1 2">
    <name type="scientific">Blastococcus aggregatus</name>
    <dbReference type="NCBI Taxonomy" id="38502"/>
    <lineage>
        <taxon>Bacteria</taxon>
        <taxon>Bacillati</taxon>
        <taxon>Actinomycetota</taxon>
        <taxon>Actinomycetes</taxon>
        <taxon>Geodermatophilales</taxon>
        <taxon>Geodermatophilaceae</taxon>
        <taxon>Blastococcus</taxon>
    </lineage>
</organism>
<dbReference type="SUPFAM" id="SSF52540">
    <property type="entry name" value="P-loop containing nucleoside triphosphate hydrolases"/>
    <property type="match status" value="1"/>
</dbReference>
<dbReference type="RefSeq" id="WP_097193086.1">
    <property type="nucleotide sequence ID" value="NZ_OBQI01000001.1"/>
</dbReference>